<dbReference type="InterPro" id="IPR046347">
    <property type="entry name" value="bZIP_sf"/>
</dbReference>
<evidence type="ECO:0000256" key="1">
    <source>
        <dbReference type="SAM" id="MobiDB-lite"/>
    </source>
</evidence>
<dbReference type="EMBL" id="KZ613912">
    <property type="protein sequence ID" value="PMD51843.1"/>
    <property type="molecule type" value="Genomic_DNA"/>
</dbReference>
<dbReference type="SUPFAM" id="SSF57959">
    <property type="entry name" value="Leucine zipper domain"/>
    <property type="match status" value="1"/>
</dbReference>
<dbReference type="AlphaFoldDB" id="A0A2J6SM50"/>
<dbReference type="Proteomes" id="UP000235371">
    <property type="component" value="Unassembled WGS sequence"/>
</dbReference>
<dbReference type="CDD" id="cd14688">
    <property type="entry name" value="bZIP_YAP"/>
    <property type="match status" value="1"/>
</dbReference>
<feature type="region of interest" description="Disordered" evidence="1">
    <location>
        <begin position="110"/>
        <end position="149"/>
    </location>
</feature>
<dbReference type="RefSeq" id="XP_024728747.1">
    <property type="nucleotide sequence ID" value="XM_024871307.1"/>
</dbReference>
<feature type="region of interest" description="Disordered" evidence="1">
    <location>
        <begin position="1"/>
        <end position="40"/>
    </location>
</feature>
<dbReference type="Gene3D" id="1.20.5.170">
    <property type="match status" value="1"/>
</dbReference>
<evidence type="ECO:0000313" key="3">
    <source>
        <dbReference type="Proteomes" id="UP000235371"/>
    </source>
</evidence>
<evidence type="ECO:0000313" key="2">
    <source>
        <dbReference type="EMBL" id="PMD51843.1"/>
    </source>
</evidence>
<protein>
    <recommendedName>
        <fullName evidence="4">BZIP domain-containing protein</fullName>
    </recommendedName>
</protein>
<proteinExistence type="predicted"/>
<dbReference type="GeneID" id="36579389"/>
<accession>A0A2J6SM50</accession>
<keyword evidence="3" id="KW-1185">Reference proteome</keyword>
<organism evidence="2 3">
    <name type="scientific">Hyaloscypha bicolor E</name>
    <dbReference type="NCBI Taxonomy" id="1095630"/>
    <lineage>
        <taxon>Eukaryota</taxon>
        <taxon>Fungi</taxon>
        <taxon>Dikarya</taxon>
        <taxon>Ascomycota</taxon>
        <taxon>Pezizomycotina</taxon>
        <taxon>Leotiomycetes</taxon>
        <taxon>Helotiales</taxon>
        <taxon>Hyaloscyphaceae</taxon>
        <taxon>Hyaloscypha</taxon>
        <taxon>Hyaloscypha bicolor</taxon>
    </lineage>
</organism>
<feature type="compositionally biased region" description="Basic and acidic residues" evidence="1">
    <location>
        <begin position="111"/>
        <end position="140"/>
    </location>
</feature>
<dbReference type="InParanoid" id="A0A2J6SM50"/>
<reference evidence="2 3" key="1">
    <citation type="submission" date="2016-04" db="EMBL/GenBank/DDBJ databases">
        <title>A degradative enzymes factory behind the ericoid mycorrhizal symbiosis.</title>
        <authorList>
            <consortium name="DOE Joint Genome Institute"/>
            <person name="Martino E."/>
            <person name="Morin E."/>
            <person name="Grelet G."/>
            <person name="Kuo A."/>
            <person name="Kohler A."/>
            <person name="Daghino S."/>
            <person name="Barry K."/>
            <person name="Choi C."/>
            <person name="Cichocki N."/>
            <person name="Clum A."/>
            <person name="Copeland A."/>
            <person name="Hainaut M."/>
            <person name="Haridas S."/>
            <person name="Labutti K."/>
            <person name="Lindquist E."/>
            <person name="Lipzen A."/>
            <person name="Khouja H.-R."/>
            <person name="Murat C."/>
            <person name="Ohm R."/>
            <person name="Olson A."/>
            <person name="Spatafora J."/>
            <person name="Veneault-Fourrey C."/>
            <person name="Henrissat B."/>
            <person name="Grigoriev I."/>
            <person name="Martin F."/>
            <person name="Perotto S."/>
        </authorList>
    </citation>
    <scope>NUCLEOTIDE SEQUENCE [LARGE SCALE GENOMIC DNA]</scope>
    <source>
        <strain evidence="2 3">E</strain>
    </source>
</reference>
<dbReference type="OrthoDB" id="3555317at2759"/>
<dbReference type="PANTHER" id="PTHR40618:SF1">
    <property type="entry name" value="B-ZIP TRANSCRIPTION FACTOR (EUROFUNG)"/>
    <property type="match status" value="1"/>
</dbReference>
<name>A0A2J6SM50_9HELO</name>
<sequence>MGGDKRSNSPNRKKRGRPVKDLGSSSVSEERRLQVRRAQESYRNRREAARKALEQRILFLEESLEDISNAFINFTELMLKAEAIRRSPEILQNLLTTTSSITRLAKAATQELRETPKDGGEENDMRPSREELVSAARERSPSILPESSGSDISASNLAASGGLLPESHIFGNGWFSLKPFLSHLSLRGASPSDPKGDFAFKLIETTLNMAYNSLVDYHDDPTSFIIRMCRYALLYHSMEEILFNLRWFLGPGFLAMQSLSRANFGFDHTLSAQSFNAIASSNEAKVLSPFVDAQALVESRNKSPQLAFMNALDVEEYLKSKGAVHLSQDIVQLQVQGLSEAEGTGSYLLDFDEVRPQIDPPANDQYLNPILGPAEQQMFGMLEVIPMDSYFTSNSSPTEFQTPPFLGNGANNPSSNASTNNLDLFDFDTLLSDPERMSSEPGRNISTRPKTLSVQSRTVSLCRSSLLENLARSSICLGTGPAFPRASVDMAIESAIYHTPVF</sequence>
<gene>
    <name evidence="2" type="ORF">K444DRAFT_243556</name>
</gene>
<dbReference type="GO" id="GO:0003700">
    <property type="term" value="F:DNA-binding transcription factor activity"/>
    <property type="evidence" value="ECO:0007669"/>
    <property type="project" value="InterPro"/>
</dbReference>
<dbReference type="PANTHER" id="PTHR40618">
    <property type="entry name" value="B-ZIP TRANSCRIPTION FACTOR (EUROFUNG)-RELATED"/>
    <property type="match status" value="1"/>
</dbReference>
<evidence type="ECO:0008006" key="4">
    <source>
        <dbReference type="Google" id="ProtNLM"/>
    </source>
</evidence>
<feature type="compositionally biased region" description="Basic and acidic residues" evidence="1">
    <location>
        <begin position="28"/>
        <end position="40"/>
    </location>
</feature>